<reference evidence="2 3" key="1">
    <citation type="submission" date="2018-05" db="EMBL/GenBank/DDBJ databases">
        <title>Amnibacterium sp. M8JJ-5, whole genome shotgun sequence.</title>
        <authorList>
            <person name="Tuo L."/>
        </authorList>
    </citation>
    <scope>NUCLEOTIDE SEQUENCE [LARGE SCALE GENOMIC DNA]</scope>
    <source>
        <strain evidence="2 3">M8JJ-5</strain>
    </source>
</reference>
<sequence>MPADDGALLWKLNQRLLTRVLNAAEPQFELHGIETKEFFVLDEIDESPYPAELAAKLMLPKASVTMYLRNLVEKGLVEREIDPDDLRRHRLTTTAKGRAVRAQALETLAAEFSAMMGRIDEGDRGELRRILLALLK</sequence>
<dbReference type="InterPro" id="IPR000835">
    <property type="entry name" value="HTH_MarR-typ"/>
</dbReference>
<dbReference type="PROSITE" id="PS50995">
    <property type="entry name" value="HTH_MARR_2"/>
    <property type="match status" value="1"/>
</dbReference>
<dbReference type="PANTHER" id="PTHR33164:SF43">
    <property type="entry name" value="HTH-TYPE TRANSCRIPTIONAL REPRESSOR YETL"/>
    <property type="match status" value="1"/>
</dbReference>
<dbReference type="PANTHER" id="PTHR33164">
    <property type="entry name" value="TRANSCRIPTIONAL REGULATOR, MARR FAMILY"/>
    <property type="match status" value="1"/>
</dbReference>
<accession>A0A2V1HXT5</accession>
<dbReference type="InterPro" id="IPR036390">
    <property type="entry name" value="WH_DNA-bd_sf"/>
</dbReference>
<dbReference type="RefSeq" id="WP_116755923.1">
    <property type="nucleotide sequence ID" value="NZ_JBHUEX010000001.1"/>
</dbReference>
<gene>
    <name evidence="2" type="ORF">DDQ50_07115</name>
</gene>
<dbReference type="InterPro" id="IPR039422">
    <property type="entry name" value="MarR/SlyA-like"/>
</dbReference>
<evidence type="ECO:0000313" key="3">
    <source>
        <dbReference type="Proteomes" id="UP000244893"/>
    </source>
</evidence>
<dbReference type="Gene3D" id="1.10.10.10">
    <property type="entry name" value="Winged helix-like DNA-binding domain superfamily/Winged helix DNA-binding domain"/>
    <property type="match status" value="1"/>
</dbReference>
<organism evidence="2 3">
    <name type="scientific">Amnibacterium flavum</name>
    <dbReference type="NCBI Taxonomy" id="2173173"/>
    <lineage>
        <taxon>Bacteria</taxon>
        <taxon>Bacillati</taxon>
        <taxon>Actinomycetota</taxon>
        <taxon>Actinomycetes</taxon>
        <taxon>Micrococcales</taxon>
        <taxon>Microbacteriaceae</taxon>
        <taxon>Amnibacterium</taxon>
    </lineage>
</organism>
<dbReference type="AlphaFoldDB" id="A0A2V1HXT5"/>
<evidence type="ECO:0000259" key="1">
    <source>
        <dbReference type="PROSITE" id="PS50995"/>
    </source>
</evidence>
<dbReference type="OrthoDB" id="5506299at2"/>
<dbReference type="GO" id="GO:0006950">
    <property type="term" value="P:response to stress"/>
    <property type="evidence" value="ECO:0007669"/>
    <property type="project" value="TreeGrafter"/>
</dbReference>
<dbReference type="Proteomes" id="UP000244893">
    <property type="component" value="Unassembled WGS sequence"/>
</dbReference>
<dbReference type="GO" id="GO:0003700">
    <property type="term" value="F:DNA-binding transcription factor activity"/>
    <property type="evidence" value="ECO:0007669"/>
    <property type="project" value="InterPro"/>
</dbReference>
<name>A0A2V1HXT5_9MICO</name>
<dbReference type="Pfam" id="PF12802">
    <property type="entry name" value="MarR_2"/>
    <property type="match status" value="1"/>
</dbReference>
<comment type="caution">
    <text evidence="2">The sequence shown here is derived from an EMBL/GenBank/DDBJ whole genome shotgun (WGS) entry which is preliminary data.</text>
</comment>
<dbReference type="InterPro" id="IPR036388">
    <property type="entry name" value="WH-like_DNA-bd_sf"/>
</dbReference>
<keyword evidence="3" id="KW-1185">Reference proteome</keyword>
<proteinExistence type="predicted"/>
<dbReference type="SMART" id="SM00347">
    <property type="entry name" value="HTH_MARR"/>
    <property type="match status" value="1"/>
</dbReference>
<dbReference type="EMBL" id="QEOP01000001">
    <property type="protein sequence ID" value="PVZ96189.1"/>
    <property type="molecule type" value="Genomic_DNA"/>
</dbReference>
<dbReference type="SUPFAM" id="SSF46785">
    <property type="entry name" value="Winged helix' DNA-binding domain"/>
    <property type="match status" value="1"/>
</dbReference>
<protein>
    <submittedName>
        <fullName evidence="2">MarR family transcriptional regulator</fullName>
    </submittedName>
</protein>
<feature type="domain" description="HTH marR-type" evidence="1">
    <location>
        <begin position="2"/>
        <end position="136"/>
    </location>
</feature>
<evidence type="ECO:0000313" key="2">
    <source>
        <dbReference type="EMBL" id="PVZ96189.1"/>
    </source>
</evidence>